<dbReference type="AlphaFoldDB" id="A0A974E087"/>
<dbReference type="GO" id="GO:0002250">
    <property type="term" value="P:adaptive immune response"/>
    <property type="evidence" value="ECO:0007669"/>
    <property type="project" value="UniProtKB-KW"/>
</dbReference>
<dbReference type="InterPro" id="IPR003599">
    <property type="entry name" value="Ig_sub"/>
</dbReference>
<evidence type="ECO:0000256" key="3">
    <source>
        <dbReference type="ARBA" id="ARBA00023170"/>
    </source>
</evidence>
<dbReference type="PANTHER" id="PTHR19367:SF18">
    <property type="entry name" value="T CELL RECEPTOR ALPHA VARIABLE 16"/>
    <property type="match status" value="1"/>
</dbReference>
<evidence type="ECO:0000259" key="7">
    <source>
        <dbReference type="PROSITE" id="PS50835"/>
    </source>
</evidence>
<dbReference type="Proteomes" id="UP000694892">
    <property type="component" value="Chromosome 1L"/>
</dbReference>
<dbReference type="Gene3D" id="2.60.40.10">
    <property type="entry name" value="Immunoglobulins"/>
    <property type="match status" value="1"/>
</dbReference>
<feature type="signal peptide" evidence="6">
    <location>
        <begin position="1"/>
        <end position="20"/>
    </location>
</feature>
<dbReference type="InterPro" id="IPR036179">
    <property type="entry name" value="Ig-like_dom_sf"/>
</dbReference>
<keyword evidence="5" id="KW-0391">Immunity</keyword>
<organism evidence="8 9">
    <name type="scientific">Xenopus laevis</name>
    <name type="common">African clawed frog</name>
    <dbReference type="NCBI Taxonomy" id="8355"/>
    <lineage>
        <taxon>Eukaryota</taxon>
        <taxon>Metazoa</taxon>
        <taxon>Chordata</taxon>
        <taxon>Craniata</taxon>
        <taxon>Vertebrata</taxon>
        <taxon>Euteleostomi</taxon>
        <taxon>Amphibia</taxon>
        <taxon>Batrachia</taxon>
        <taxon>Anura</taxon>
        <taxon>Pipoidea</taxon>
        <taxon>Pipidae</taxon>
        <taxon>Xenopodinae</taxon>
        <taxon>Xenopus</taxon>
        <taxon>Xenopus</taxon>
    </lineage>
</organism>
<dbReference type="PANTHER" id="PTHR19367">
    <property type="entry name" value="T-CELL RECEPTOR ALPHA CHAIN V REGION"/>
    <property type="match status" value="1"/>
</dbReference>
<proteinExistence type="predicted"/>
<dbReference type="InterPro" id="IPR051287">
    <property type="entry name" value="TCR_variable_region"/>
</dbReference>
<accession>A0A974E087</accession>
<gene>
    <name evidence="8" type="ORF">XELAEV_18007276mg</name>
</gene>
<reference evidence="9" key="1">
    <citation type="journal article" date="2016" name="Nature">
        <title>Genome evolution in the allotetraploid frog Xenopus laevis.</title>
        <authorList>
            <person name="Session A.M."/>
            <person name="Uno Y."/>
            <person name="Kwon T."/>
            <person name="Chapman J.A."/>
            <person name="Toyoda A."/>
            <person name="Takahashi S."/>
            <person name="Fukui A."/>
            <person name="Hikosaka A."/>
            <person name="Suzuki A."/>
            <person name="Kondo M."/>
            <person name="van Heeringen S.J."/>
            <person name="Quigley I."/>
            <person name="Heinz S."/>
            <person name="Ogino H."/>
            <person name="Ochi H."/>
            <person name="Hellsten U."/>
            <person name="Lyons J.B."/>
            <person name="Simakov O."/>
            <person name="Putnam N."/>
            <person name="Stites J."/>
            <person name="Kuroki Y."/>
            <person name="Tanaka T."/>
            <person name="Michiue T."/>
            <person name="Watanabe M."/>
            <person name="Bogdanovic O."/>
            <person name="Lister R."/>
            <person name="Georgiou G."/>
            <person name="Paranjpe S.S."/>
            <person name="van Kruijsbergen I."/>
            <person name="Shu S."/>
            <person name="Carlson J."/>
            <person name="Kinoshita T."/>
            <person name="Ohta Y."/>
            <person name="Mawaribuchi S."/>
            <person name="Jenkins J."/>
            <person name="Grimwood J."/>
            <person name="Schmutz J."/>
            <person name="Mitros T."/>
            <person name="Mozaffari S.V."/>
            <person name="Suzuki Y."/>
            <person name="Haramoto Y."/>
            <person name="Yamamoto T.S."/>
            <person name="Takagi C."/>
            <person name="Heald R."/>
            <person name="Miller K."/>
            <person name="Haudenschild C."/>
            <person name="Kitzman J."/>
            <person name="Nakayama T."/>
            <person name="Izutsu Y."/>
            <person name="Robert J."/>
            <person name="Fortriede J."/>
            <person name="Burns K."/>
            <person name="Lotay V."/>
            <person name="Karimi K."/>
            <person name="Yasuoka Y."/>
            <person name="Dichmann D.S."/>
            <person name="Flajnik M.F."/>
            <person name="Houston D.W."/>
            <person name="Shendure J."/>
            <person name="DuPasquier L."/>
            <person name="Vize P.D."/>
            <person name="Zorn A.M."/>
            <person name="Ito M."/>
            <person name="Marcotte E.M."/>
            <person name="Wallingford J.B."/>
            <person name="Ito Y."/>
            <person name="Asashima M."/>
            <person name="Ueno N."/>
            <person name="Matsuda Y."/>
            <person name="Veenstra G.J."/>
            <person name="Fujiyama A."/>
            <person name="Harland R.M."/>
            <person name="Taira M."/>
            <person name="Rokhsar D.S."/>
        </authorList>
    </citation>
    <scope>NUCLEOTIDE SEQUENCE [LARGE SCALE GENOMIC DNA]</scope>
    <source>
        <strain evidence="9">J</strain>
    </source>
</reference>
<dbReference type="SMART" id="SM00409">
    <property type="entry name" value="IG"/>
    <property type="match status" value="1"/>
</dbReference>
<evidence type="ECO:0000256" key="6">
    <source>
        <dbReference type="SAM" id="SignalP"/>
    </source>
</evidence>
<keyword evidence="2" id="KW-1064">Adaptive immunity</keyword>
<dbReference type="SMART" id="SM00406">
    <property type="entry name" value="IGv"/>
    <property type="match status" value="1"/>
</dbReference>
<dbReference type="InterPro" id="IPR013106">
    <property type="entry name" value="Ig_V-set"/>
</dbReference>
<evidence type="ECO:0000256" key="4">
    <source>
        <dbReference type="ARBA" id="ARBA00023319"/>
    </source>
</evidence>
<keyword evidence="1 6" id="KW-0732">Signal</keyword>
<dbReference type="InterPro" id="IPR013783">
    <property type="entry name" value="Ig-like_fold"/>
</dbReference>
<protein>
    <recommendedName>
        <fullName evidence="7">Ig-like domain-containing protein</fullName>
    </recommendedName>
</protein>
<dbReference type="PROSITE" id="PS50835">
    <property type="entry name" value="IG_LIKE"/>
    <property type="match status" value="1"/>
</dbReference>
<feature type="domain" description="Ig-like" evidence="7">
    <location>
        <begin position="25"/>
        <end position="134"/>
    </location>
</feature>
<keyword evidence="4" id="KW-0393">Immunoglobulin domain</keyword>
<name>A0A974E087_XENLA</name>
<dbReference type="SUPFAM" id="SSF48726">
    <property type="entry name" value="Immunoglobulin"/>
    <property type="match status" value="1"/>
</dbReference>
<keyword evidence="5" id="KW-1279">T cell receptor</keyword>
<dbReference type="Pfam" id="PF07686">
    <property type="entry name" value="V-set"/>
    <property type="match status" value="1"/>
</dbReference>
<evidence type="ECO:0000313" key="9">
    <source>
        <dbReference type="Proteomes" id="UP000694892"/>
    </source>
</evidence>
<evidence type="ECO:0000256" key="2">
    <source>
        <dbReference type="ARBA" id="ARBA00023130"/>
    </source>
</evidence>
<evidence type="ECO:0000256" key="5">
    <source>
        <dbReference type="ARBA" id="ARBA00043266"/>
    </source>
</evidence>
<keyword evidence="3" id="KW-0675">Receptor</keyword>
<dbReference type="GO" id="GO:0042101">
    <property type="term" value="C:T cell receptor complex"/>
    <property type="evidence" value="ECO:0007669"/>
    <property type="project" value="UniProtKB-KW"/>
</dbReference>
<evidence type="ECO:0000256" key="1">
    <source>
        <dbReference type="ARBA" id="ARBA00022729"/>
    </source>
</evidence>
<dbReference type="EMBL" id="CM004466">
    <property type="protein sequence ID" value="OCU01485.1"/>
    <property type="molecule type" value="Genomic_DNA"/>
</dbReference>
<evidence type="ECO:0000313" key="8">
    <source>
        <dbReference type="EMBL" id="OCU01485.1"/>
    </source>
</evidence>
<sequence>MKVCQYFLILAVTCSGKVSCDSIDPSNTYLLAKEGENVTMSCSFMSNYKGTIYLYWYRMSAYGRLEYILRKANTGSYGDIPPFSSFAKDKYWSDFNLTTITLTITKLKLEDSTTYHCAVERTQCHSTRESSYINLAE</sequence>
<dbReference type="InterPro" id="IPR007110">
    <property type="entry name" value="Ig-like_dom"/>
</dbReference>
<feature type="chain" id="PRO_5037455309" description="Ig-like domain-containing protein" evidence="6">
    <location>
        <begin position="21"/>
        <end position="137"/>
    </location>
</feature>